<name>A0A0D0J080_9BACT</name>
<proteinExistence type="predicted"/>
<gene>
    <name evidence="1" type="ORF">ST44_05855</name>
</gene>
<comment type="caution">
    <text evidence="1">The sequence shown here is derived from an EMBL/GenBank/DDBJ whole genome shotgun (WGS) entry which is preliminary data.</text>
</comment>
<evidence type="ECO:0000313" key="2">
    <source>
        <dbReference type="Proteomes" id="UP000032046"/>
    </source>
</evidence>
<dbReference type="RefSeq" id="WP_042518881.1">
    <property type="nucleotide sequence ID" value="NZ_JXQK01000051.1"/>
</dbReference>
<sequence length="116" mass="13632">MIPYKFHKADDFSLVNLSTEEEPEEPLEELIAQYEALCKNHRDHRLSLQELAKPYTCVKTINGKENMVIDFERWEKEDVETFCAYICGEVNSSCVFEAYEYVIDLKIAFLNRKDAK</sequence>
<evidence type="ECO:0000313" key="1">
    <source>
        <dbReference type="EMBL" id="KIP62747.1"/>
    </source>
</evidence>
<dbReference type="Proteomes" id="UP000032046">
    <property type="component" value="Unassembled WGS sequence"/>
</dbReference>
<protein>
    <submittedName>
        <fullName evidence="1">Uncharacterized protein</fullName>
    </submittedName>
</protein>
<accession>A0A0D0J080</accession>
<organism evidence="1 2">
    <name type="scientific">Prevotella pectinovora</name>
    <dbReference type="NCBI Taxonomy" id="1602169"/>
    <lineage>
        <taxon>Bacteria</taxon>
        <taxon>Pseudomonadati</taxon>
        <taxon>Bacteroidota</taxon>
        <taxon>Bacteroidia</taxon>
        <taxon>Bacteroidales</taxon>
        <taxon>Prevotellaceae</taxon>
        <taxon>Prevotella</taxon>
    </lineage>
</organism>
<keyword evidence="2" id="KW-1185">Reference proteome</keyword>
<reference evidence="1 2" key="1">
    <citation type="submission" date="2015-01" db="EMBL/GenBank/DDBJ databases">
        <title>Comparative genomics of non-oral Prevotella species.</title>
        <authorList>
            <person name="Accetto T."/>
            <person name="Nograsek B."/>
            <person name="Avgustin G."/>
        </authorList>
    </citation>
    <scope>NUCLEOTIDE SEQUENCE [LARGE SCALE GENOMIC DNA]</scope>
    <source>
        <strain evidence="1 2">P5-119</strain>
    </source>
</reference>
<dbReference type="STRING" id="1602171.ST44_05855"/>
<dbReference type="AlphaFoldDB" id="A0A0D0J080"/>
<dbReference type="EMBL" id="JXQK01000051">
    <property type="protein sequence ID" value="KIP62747.1"/>
    <property type="molecule type" value="Genomic_DNA"/>
</dbReference>